<dbReference type="EMBL" id="LAZR01054125">
    <property type="protein sequence ID" value="KKK79224.1"/>
    <property type="molecule type" value="Genomic_DNA"/>
</dbReference>
<gene>
    <name evidence="1" type="ORF">LCGC14_2835650</name>
</gene>
<dbReference type="AlphaFoldDB" id="A0A0F9AL48"/>
<organism evidence="1">
    <name type="scientific">marine sediment metagenome</name>
    <dbReference type="NCBI Taxonomy" id="412755"/>
    <lineage>
        <taxon>unclassified sequences</taxon>
        <taxon>metagenomes</taxon>
        <taxon>ecological metagenomes</taxon>
    </lineage>
</organism>
<comment type="caution">
    <text evidence="1">The sequence shown here is derived from an EMBL/GenBank/DDBJ whole genome shotgun (WGS) entry which is preliminary data.</text>
</comment>
<accession>A0A0F9AL48</accession>
<name>A0A0F9AL48_9ZZZZ</name>
<sequence length="127" mass="15114">MINIKELEEKLKNIAEDIGVRIGCPTEMRHSVTGEEYLELGIQFKEEDIEDLLSKWKDSIISMKVVSTLRFFRKYRNIKDIGKITLYWRIKPEVKKHPDGNLYSFYARVLISCHKEKYYEDRVLVAK</sequence>
<evidence type="ECO:0000313" key="1">
    <source>
        <dbReference type="EMBL" id="KKK79224.1"/>
    </source>
</evidence>
<reference evidence="1" key="1">
    <citation type="journal article" date="2015" name="Nature">
        <title>Complex archaea that bridge the gap between prokaryotes and eukaryotes.</title>
        <authorList>
            <person name="Spang A."/>
            <person name="Saw J.H."/>
            <person name="Jorgensen S.L."/>
            <person name="Zaremba-Niedzwiedzka K."/>
            <person name="Martijn J."/>
            <person name="Lind A.E."/>
            <person name="van Eijk R."/>
            <person name="Schleper C."/>
            <person name="Guy L."/>
            <person name="Ettema T.J."/>
        </authorList>
    </citation>
    <scope>NUCLEOTIDE SEQUENCE</scope>
</reference>
<proteinExistence type="predicted"/>
<protein>
    <submittedName>
        <fullName evidence="1">Uncharacterized protein</fullName>
    </submittedName>
</protein>